<reference evidence="4" key="1">
    <citation type="submission" date="2023-03" db="EMBL/GenBank/DDBJ databases">
        <title>Massive genome expansion in bonnet fungi (Mycena s.s.) driven by repeated elements and novel gene families across ecological guilds.</title>
        <authorList>
            <consortium name="Lawrence Berkeley National Laboratory"/>
            <person name="Harder C.B."/>
            <person name="Miyauchi S."/>
            <person name="Viragh M."/>
            <person name="Kuo A."/>
            <person name="Thoen E."/>
            <person name="Andreopoulos B."/>
            <person name="Lu D."/>
            <person name="Skrede I."/>
            <person name="Drula E."/>
            <person name="Henrissat B."/>
            <person name="Morin E."/>
            <person name="Kohler A."/>
            <person name="Barry K."/>
            <person name="LaButti K."/>
            <person name="Morin E."/>
            <person name="Salamov A."/>
            <person name="Lipzen A."/>
            <person name="Mereny Z."/>
            <person name="Hegedus B."/>
            <person name="Baldrian P."/>
            <person name="Stursova M."/>
            <person name="Weitz H."/>
            <person name="Taylor A."/>
            <person name="Grigoriev I.V."/>
            <person name="Nagy L.G."/>
            <person name="Martin F."/>
            <person name="Kauserud H."/>
        </authorList>
    </citation>
    <scope>NUCLEOTIDE SEQUENCE</scope>
    <source>
        <strain evidence="4">9284</strain>
    </source>
</reference>
<accession>A0AAD7FPH8</accession>
<comment type="caution">
    <text evidence="4">The sequence shown here is derived from an EMBL/GenBank/DDBJ whole genome shotgun (WGS) entry which is preliminary data.</text>
</comment>
<dbReference type="AlphaFoldDB" id="A0AAD7FPH8"/>
<evidence type="ECO:0000256" key="2">
    <source>
        <dbReference type="SAM" id="MobiDB-lite"/>
    </source>
</evidence>
<dbReference type="GO" id="GO:0032182">
    <property type="term" value="F:ubiquitin-like protein binding"/>
    <property type="evidence" value="ECO:0007669"/>
    <property type="project" value="TreeGrafter"/>
</dbReference>
<proteinExistence type="predicted"/>
<keyword evidence="5" id="KW-1185">Reference proteome</keyword>
<evidence type="ECO:0000256" key="1">
    <source>
        <dbReference type="RuleBase" id="RU410713"/>
    </source>
</evidence>
<evidence type="ECO:0000313" key="4">
    <source>
        <dbReference type="EMBL" id="KAJ7632108.1"/>
    </source>
</evidence>
<dbReference type="GO" id="GO:0097602">
    <property type="term" value="F:cullin family protein binding"/>
    <property type="evidence" value="ECO:0007669"/>
    <property type="project" value="TreeGrafter"/>
</dbReference>
<feature type="compositionally biased region" description="Low complexity" evidence="2">
    <location>
        <begin position="70"/>
        <end position="80"/>
    </location>
</feature>
<dbReference type="InterPro" id="IPR005176">
    <property type="entry name" value="PONY_dom"/>
</dbReference>
<protein>
    <recommendedName>
        <fullName evidence="1">Defective in cullin neddylation protein</fullName>
    </recommendedName>
</protein>
<dbReference type="GO" id="GO:0045116">
    <property type="term" value="P:protein neddylation"/>
    <property type="evidence" value="ECO:0007669"/>
    <property type="project" value="TreeGrafter"/>
</dbReference>
<dbReference type="Gene3D" id="1.10.238.10">
    <property type="entry name" value="EF-hand"/>
    <property type="match status" value="1"/>
</dbReference>
<feature type="region of interest" description="Disordered" evidence="2">
    <location>
        <begin position="51"/>
        <end position="80"/>
    </location>
</feature>
<dbReference type="InterPro" id="IPR014764">
    <property type="entry name" value="DCN-prot"/>
</dbReference>
<feature type="domain" description="DCUN1" evidence="3">
    <location>
        <begin position="93"/>
        <end position="190"/>
    </location>
</feature>
<dbReference type="PROSITE" id="PS51229">
    <property type="entry name" value="DCUN1"/>
    <property type="match status" value="1"/>
</dbReference>
<evidence type="ECO:0000313" key="5">
    <source>
        <dbReference type="Proteomes" id="UP001221142"/>
    </source>
</evidence>
<sequence>MPFSLFACFSSRNVKTLHSDDEPAQSKSAPTTTKVCPQNLFVQSFPLNLNPAKPRTSSSTAPPVAHKKPQAAAPAAAKSQPAAASSQIKVEAYSADRAATLFKKYADEDEPNTIGPEGFEQLCTDAQIPLEGAGPLILAWQLNAKEMAKIGREEWTKGCEGFRCVFFRTKLAPTEVLLLGSRHSRSCVSS</sequence>
<dbReference type="Proteomes" id="UP001221142">
    <property type="component" value="Unassembled WGS sequence"/>
</dbReference>
<dbReference type="EMBL" id="JARKIF010000008">
    <property type="protein sequence ID" value="KAJ7632108.1"/>
    <property type="molecule type" value="Genomic_DNA"/>
</dbReference>
<organism evidence="4 5">
    <name type="scientific">Roridomyces roridus</name>
    <dbReference type="NCBI Taxonomy" id="1738132"/>
    <lineage>
        <taxon>Eukaryota</taxon>
        <taxon>Fungi</taxon>
        <taxon>Dikarya</taxon>
        <taxon>Basidiomycota</taxon>
        <taxon>Agaricomycotina</taxon>
        <taxon>Agaricomycetes</taxon>
        <taxon>Agaricomycetidae</taxon>
        <taxon>Agaricales</taxon>
        <taxon>Marasmiineae</taxon>
        <taxon>Mycenaceae</taxon>
        <taxon>Roridomyces</taxon>
    </lineage>
</organism>
<dbReference type="PANTHER" id="PTHR12281">
    <property type="entry name" value="RP42 RELATED"/>
    <property type="match status" value="1"/>
</dbReference>
<dbReference type="GO" id="GO:0031624">
    <property type="term" value="F:ubiquitin conjugating enzyme binding"/>
    <property type="evidence" value="ECO:0007669"/>
    <property type="project" value="TreeGrafter"/>
</dbReference>
<dbReference type="PANTHER" id="PTHR12281:SF12">
    <property type="entry name" value="DEFECTIVE IN CULLIN NEDDYLATION PROTEIN"/>
    <property type="match status" value="1"/>
</dbReference>
<comment type="function">
    <text evidence="1">Neddylation of cullins play an essential role in the regulation of SCF-type complexes activity.</text>
</comment>
<evidence type="ECO:0000259" key="3">
    <source>
        <dbReference type="PROSITE" id="PS51229"/>
    </source>
</evidence>
<name>A0AAD7FPH8_9AGAR</name>
<dbReference type="GO" id="GO:0000151">
    <property type="term" value="C:ubiquitin ligase complex"/>
    <property type="evidence" value="ECO:0007669"/>
    <property type="project" value="TreeGrafter"/>
</dbReference>
<gene>
    <name evidence="4" type="ORF">FB45DRAFT_493583</name>
</gene>